<name>K5X5X7_PHACS</name>
<feature type="region of interest" description="Disordered" evidence="7">
    <location>
        <begin position="21"/>
        <end position="119"/>
    </location>
</feature>
<dbReference type="HOGENOM" id="CLU_004538_0_0_1"/>
<evidence type="ECO:0000256" key="6">
    <source>
        <dbReference type="ARBA" id="ARBA00023242"/>
    </source>
</evidence>
<dbReference type="SUPFAM" id="SSF57701">
    <property type="entry name" value="Zn2/Cys6 DNA-binding domain"/>
    <property type="match status" value="1"/>
</dbReference>
<evidence type="ECO:0000313" key="10">
    <source>
        <dbReference type="Proteomes" id="UP000008370"/>
    </source>
</evidence>
<organism evidence="9 10">
    <name type="scientific">Phanerochaete carnosa (strain HHB-10118-sp)</name>
    <name type="common">White-rot fungus</name>
    <name type="synonym">Peniophora carnosa</name>
    <dbReference type="NCBI Taxonomy" id="650164"/>
    <lineage>
        <taxon>Eukaryota</taxon>
        <taxon>Fungi</taxon>
        <taxon>Dikarya</taxon>
        <taxon>Basidiomycota</taxon>
        <taxon>Agaricomycotina</taxon>
        <taxon>Agaricomycetes</taxon>
        <taxon>Polyporales</taxon>
        <taxon>Phanerochaetaceae</taxon>
        <taxon>Phanerochaete</taxon>
    </lineage>
</organism>
<dbReference type="OrthoDB" id="39175at2759"/>
<evidence type="ECO:0000256" key="7">
    <source>
        <dbReference type="SAM" id="MobiDB-lite"/>
    </source>
</evidence>
<dbReference type="EMBL" id="JH930470">
    <property type="protein sequence ID" value="EKM58257.1"/>
    <property type="molecule type" value="Genomic_DNA"/>
</dbReference>
<dbReference type="Gene3D" id="4.10.240.10">
    <property type="entry name" value="Zn(2)-C6 fungal-type DNA-binding domain"/>
    <property type="match status" value="1"/>
</dbReference>
<dbReference type="GO" id="GO:0000976">
    <property type="term" value="F:transcription cis-regulatory region binding"/>
    <property type="evidence" value="ECO:0007669"/>
    <property type="project" value="TreeGrafter"/>
</dbReference>
<feature type="compositionally biased region" description="Low complexity" evidence="7">
    <location>
        <begin position="94"/>
        <end position="118"/>
    </location>
</feature>
<dbReference type="PROSITE" id="PS00463">
    <property type="entry name" value="ZN2_CY6_FUNGAL_1"/>
    <property type="match status" value="1"/>
</dbReference>
<feature type="region of interest" description="Disordered" evidence="7">
    <location>
        <begin position="290"/>
        <end position="310"/>
    </location>
</feature>
<dbReference type="PANTHER" id="PTHR31845">
    <property type="entry name" value="FINGER DOMAIN PROTEIN, PUTATIVE-RELATED"/>
    <property type="match status" value="1"/>
</dbReference>
<dbReference type="InterPro" id="IPR036864">
    <property type="entry name" value="Zn2-C6_fun-type_DNA-bd_sf"/>
</dbReference>
<feature type="region of interest" description="Disordered" evidence="7">
    <location>
        <begin position="909"/>
        <end position="928"/>
    </location>
</feature>
<keyword evidence="10" id="KW-1185">Reference proteome</keyword>
<evidence type="ECO:0000256" key="5">
    <source>
        <dbReference type="ARBA" id="ARBA00023163"/>
    </source>
</evidence>
<dbReference type="RefSeq" id="XP_007393580.1">
    <property type="nucleotide sequence ID" value="XM_007393518.1"/>
</dbReference>
<protein>
    <recommendedName>
        <fullName evidence="8">Zn(2)-C6 fungal-type domain-containing protein</fullName>
    </recommendedName>
</protein>
<dbReference type="Pfam" id="PF04082">
    <property type="entry name" value="Fungal_trans"/>
    <property type="match status" value="1"/>
</dbReference>
<dbReference type="KEGG" id="pco:PHACADRAFT_193382"/>
<reference evidence="9 10" key="1">
    <citation type="journal article" date="2012" name="BMC Genomics">
        <title>Comparative genomics of the white-rot fungi, Phanerochaete carnosa and P. chrysosporium, to elucidate the genetic basis of the distinct wood types they colonize.</title>
        <authorList>
            <person name="Suzuki H."/>
            <person name="MacDonald J."/>
            <person name="Syed K."/>
            <person name="Salamov A."/>
            <person name="Hori C."/>
            <person name="Aerts A."/>
            <person name="Henrissat B."/>
            <person name="Wiebenga A."/>
            <person name="vanKuyk P.A."/>
            <person name="Barry K."/>
            <person name="Lindquist E."/>
            <person name="LaButti K."/>
            <person name="Lapidus A."/>
            <person name="Lucas S."/>
            <person name="Coutinho P."/>
            <person name="Gong Y."/>
            <person name="Samejima M."/>
            <person name="Mahadevan R."/>
            <person name="Abou-Zaid M."/>
            <person name="de Vries R.P."/>
            <person name="Igarashi K."/>
            <person name="Yadav J.S."/>
            <person name="Grigoriev I.V."/>
            <person name="Master E.R."/>
        </authorList>
    </citation>
    <scope>NUCLEOTIDE SEQUENCE [LARGE SCALE GENOMIC DNA]</scope>
    <source>
        <strain evidence="9 10">HHB-10118-sp</strain>
    </source>
</reference>
<dbReference type="GeneID" id="18910901"/>
<dbReference type="STRING" id="650164.K5X5X7"/>
<keyword evidence="5" id="KW-0804">Transcription</keyword>
<dbReference type="CDD" id="cd12148">
    <property type="entry name" value="fungal_TF_MHR"/>
    <property type="match status" value="1"/>
</dbReference>
<proteinExistence type="predicted"/>
<dbReference type="AlphaFoldDB" id="K5X5X7"/>
<dbReference type="InterPro" id="IPR007219">
    <property type="entry name" value="XnlR_reg_dom"/>
</dbReference>
<dbReference type="GO" id="GO:0006351">
    <property type="term" value="P:DNA-templated transcription"/>
    <property type="evidence" value="ECO:0007669"/>
    <property type="project" value="InterPro"/>
</dbReference>
<keyword evidence="2" id="KW-0479">Metal-binding</keyword>
<dbReference type="InterPro" id="IPR001138">
    <property type="entry name" value="Zn2Cys6_DnaBD"/>
</dbReference>
<dbReference type="InterPro" id="IPR051089">
    <property type="entry name" value="prtT"/>
</dbReference>
<gene>
    <name evidence="9" type="ORF">PHACADRAFT_193382</name>
</gene>
<dbReference type="SMART" id="SM00066">
    <property type="entry name" value="GAL4"/>
    <property type="match status" value="1"/>
</dbReference>
<dbReference type="GO" id="GO:0000981">
    <property type="term" value="F:DNA-binding transcription factor activity, RNA polymerase II-specific"/>
    <property type="evidence" value="ECO:0007669"/>
    <property type="project" value="InterPro"/>
</dbReference>
<feature type="domain" description="Zn(2)-C6 fungal-type" evidence="8">
    <location>
        <begin position="216"/>
        <end position="249"/>
    </location>
</feature>
<evidence type="ECO:0000256" key="4">
    <source>
        <dbReference type="ARBA" id="ARBA00023125"/>
    </source>
</evidence>
<feature type="region of interest" description="Disordered" evidence="7">
    <location>
        <begin position="940"/>
        <end position="973"/>
    </location>
</feature>
<sequence>MSTSPFDMDAVWNDQQVPPQLELGEYGPLDPNAFPLSQNGVNGSAAHRQMSSSSHNGAFQQFDSSFAPNGQQGFNFTVQPPHASTMDGTQAFFQPRGSPGAAQQQPQHQHQQFPGQAHMFAGSPNLGFQQDGSIYGQYNSTQTQSPYVGAGSSHGGSYNSPPAPFSSSFHPPYHHGQIDVSARAEKRLRPNDYDELIQEEKEGGPGKADAANKRPACTRCKGLKVKCEPSLEDPDTCKRCYRSGGECTIPGRKKRQPPPKRELLLNQIREQAEKIKTLMSELEEANKRMRMAQATSVSSAPSPTSTTDFSFISMSDSRLMSPELDDGASSQASVRTNADVQDWIAKARESIQAFDGYINMGGPSVKRGDLVAEEEGSDPENEQQDDDEEYAVTVEEADEDVSGEEDRMSAARRLSDNSDTAPRKERLATIATIPSPAAPFGLMAKMSLRNSPGLRRIKSKSSMGGEDDEEEEVGLANPDFFRASSAPEKAPAQNDVPHILRSGLITIEEAEKLIKIYWDYMNLSVSLLDPVIYTMEYLVVHSHFLFTVICGIASRFYTEKPGLYQKAMHYARLAAGTALIGGQKSVDVVHAYILLALYPVPSRKWEDDRSWIYLGVAIRIATDLNLHHPITAKPRDEMHARAMLNRTRVWLNCFNLDRSTSSQYGKAPIINNDDYVANRSGEWCDSSPYNMPGFDIHLACYNADLTIMGRFRNMVNSDKNSPTGFNKNLDIADIASKFDDELAQTWSVWIKRVREHTDPNDPQCKFRTGLLRLAYSYARTTVLSWGFQYAFGKSNLGRDVDLLNRCLRAAMDVLASILDEIAVPEQKIFLRHGPEAQSVFVTFACAFLIKLLQPRYASYLDRNQRQQIRDRVQQIIDLLGSPEVAIDDQHSPKLYSRFLKGLLDKAAARLDRSPGPHRKQLKAKSESPMVQKIELHDGSLYSRQSSSNPPSARPSLSPEPEVRSPGLLDSYLPSPLTHEPDIMAMDSSPFFAPPLPFNELLPSMADSSMLGVPGFAWMGSQQNDFQLGFFSNISSS</sequence>
<dbReference type="CDD" id="cd00067">
    <property type="entry name" value="GAL4"/>
    <property type="match status" value="1"/>
</dbReference>
<dbReference type="Pfam" id="PF00172">
    <property type="entry name" value="Zn_clus"/>
    <property type="match status" value="1"/>
</dbReference>
<keyword evidence="3" id="KW-0805">Transcription regulation</keyword>
<evidence type="ECO:0000313" key="9">
    <source>
        <dbReference type="EMBL" id="EKM58257.1"/>
    </source>
</evidence>
<feature type="compositionally biased region" description="Low complexity" evidence="7">
    <location>
        <begin position="294"/>
        <end position="310"/>
    </location>
</feature>
<dbReference type="PANTHER" id="PTHR31845:SF17">
    <property type="entry name" value="ZN(II)2CYS6 TRANSCRIPTION FACTOR (EUROFUNG)"/>
    <property type="match status" value="1"/>
</dbReference>
<feature type="compositionally biased region" description="Polar residues" evidence="7">
    <location>
        <begin position="941"/>
        <end position="950"/>
    </location>
</feature>
<dbReference type="InParanoid" id="K5X5X7"/>
<evidence type="ECO:0000259" key="8">
    <source>
        <dbReference type="PROSITE" id="PS50048"/>
    </source>
</evidence>
<feature type="compositionally biased region" description="Polar residues" evidence="7">
    <location>
        <begin position="49"/>
        <end position="78"/>
    </location>
</feature>
<comment type="subcellular location">
    <subcellularLocation>
        <location evidence="1">Nucleus</location>
    </subcellularLocation>
</comment>
<dbReference type="GO" id="GO:0008270">
    <property type="term" value="F:zinc ion binding"/>
    <property type="evidence" value="ECO:0007669"/>
    <property type="project" value="InterPro"/>
</dbReference>
<dbReference type="Proteomes" id="UP000008370">
    <property type="component" value="Unassembled WGS sequence"/>
</dbReference>
<dbReference type="PROSITE" id="PS50048">
    <property type="entry name" value="ZN2_CY6_FUNGAL_2"/>
    <property type="match status" value="1"/>
</dbReference>
<evidence type="ECO:0000256" key="3">
    <source>
        <dbReference type="ARBA" id="ARBA00023015"/>
    </source>
</evidence>
<feature type="region of interest" description="Disordered" evidence="7">
    <location>
        <begin position="371"/>
        <end position="423"/>
    </location>
</feature>
<feature type="compositionally biased region" description="Acidic residues" evidence="7">
    <location>
        <begin position="371"/>
        <end position="403"/>
    </location>
</feature>
<dbReference type="SMART" id="SM00906">
    <property type="entry name" value="Fungal_trans"/>
    <property type="match status" value="1"/>
</dbReference>
<keyword evidence="6" id="KW-0539">Nucleus</keyword>
<accession>K5X5X7</accession>
<evidence type="ECO:0000256" key="2">
    <source>
        <dbReference type="ARBA" id="ARBA00022723"/>
    </source>
</evidence>
<keyword evidence="4" id="KW-0238">DNA-binding</keyword>
<evidence type="ECO:0000256" key="1">
    <source>
        <dbReference type="ARBA" id="ARBA00004123"/>
    </source>
</evidence>
<dbReference type="GO" id="GO:0005634">
    <property type="term" value="C:nucleus"/>
    <property type="evidence" value="ECO:0007669"/>
    <property type="project" value="UniProtKB-SubCell"/>
</dbReference>
<feature type="compositionally biased region" description="Basic and acidic residues" evidence="7">
    <location>
        <begin position="404"/>
        <end position="423"/>
    </location>
</feature>